<dbReference type="SMART" id="SM00195">
    <property type="entry name" value="DSPc"/>
    <property type="match status" value="1"/>
</dbReference>
<reference evidence="8 9" key="1">
    <citation type="submission" date="2024-07" db="EMBL/GenBank/DDBJ databases">
        <title>Section-level genome sequencing and comparative genomics of Aspergillus sections Usti and Cavernicolus.</title>
        <authorList>
            <consortium name="Lawrence Berkeley National Laboratory"/>
            <person name="Nybo J.L."/>
            <person name="Vesth T.C."/>
            <person name="Theobald S."/>
            <person name="Frisvad J.C."/>
            <person name="Larsen T.O."/>
            <person name="Kjaerboelling I."/>
            <person name="Rothschild-Mancinelli K."/>
            <person name="Lyhne E.K."/>
            <person name="Kogle M.E."/>
            <person name="Barry K."/>
            <person name="Clum A."/>
            <person name="Na H."/>
            <person name="Ledsgaard L."/>
            <person name="Lin J."/>
            <person name="Lipzen A."/>
            <person name="Kuo A."/>
            <person name="Riley R."/>
            <person name="Mondo S."/>
            <person name="Labutti K."/>
            <person name="Haridas S."/>
            <person name="Pangalinan J."/>
            <person name="Salamov A.A."/>
            <person name="Simmons B.A."/>
            <person name="Magnuson J.K."/>
            <person name="Chen J."/>
            <person name="Drula E."/>
            <person name="Henrissat B."/>
            <person name="Wiebenga A."/>
            <person name="Lubbers R.J."/>
            <person name="Gomes A.C."/>
            <person name="Makela M.R."/>
            <person name="Stajich J."/>
            <person name="Grigoriev I.V."/>
            <person name="Mortensen U.H."/>
            <person name="De Vries R.P."/>
            <person name="Baker S.E."/>
            <person name="Andersen M.R."/>
        </authorList>
    </citation>
    <scope>NUCLEOTIDE SEQUENCE [LARGE SCALE GENOMIC DNA]</scope>
    <source>
        <strain evidence="8 9">CBS 588.65</strain>
    </source>
</reference>
<keyword evidence="4" id="KW-0904">Protein phosphatase</keyword>
<dbReference type="PANTHER" id="PTHR45848">
    <property type="entry name" value="DUAL SPECIFICITY PROTEIN PHOSPHATASE 12 FAMILY MEMBER"/>
    <property type="match status" value="1"/>
</dbReference>
<name>A0ABR4HCU3_9EURO</name>
<dbReference type="InterPro" id="IPR016130">
    <property type="entry name" value="Tyr_Pase_AS"/>
</dbReference>
<feature type="domain" description="Tyrosine specific protein phosphatases" evidence="7">
    <location>
        <begin position="122"/>
        <end position="180"/>
    </location>
</feature>
<evidence type="ECO:0000256" key="4">
    <source>
        <dbReference type="ARBA" id="ARBA00022912"/>
    </source>
</evidence>
<keyword evidence="3" id="KW-0378">Hydrolase</keyword>
<feature type="region of interest" description="Disordered" evidence="5">
    <location>
        <begin position="210"/>
        <end position="229"/>
    </location>
</feature>
<dbReference type="InterPro" id="IPR029021">
    <property type="entry name" value="Prot-tyrosine_phosphatase-like"/>
</dbReference>
<sequence length="274" mass="30663">MDPRTTTTTLCPILAVPGLYISDRFAARSNPLLIEHGITHILSIVRWEDLPRAPAYGAGAETNTDPNKDPATGAQSIIRKHVDLDDDPTEDLLAQLESMLEWVHDAIGPAPLNKDAKSGRASERVREKDTIIPGRGRGRGRVLVHCNQGISRSGSVIVAYIMKYLSLPYAAALSTARESRGLIGPNIGFEYQLRMWEGCGFDVFLKEEETQNQEQDASQEGEQRQRKEKPEYAAWKGEVVQVYNHQHYQDFQRAKEEWIQSLVVRLGVLGKDDA</sequence>
<evidence type="ECO:0000313" key="8">
    <source>
        <dbReference type="EMBL" id="KAL2813236.1"/>
    </source>
</evidence>
<dbReference type="InterPro" id="IPR000340">
    <property type="entry name" value="Dual-sp_phosphatase_cat-dom"/>
</dbReference>
<dbReference type="CDD" id="cd14498">
    <property type="entry name" value="DSP"/>
    <property type="match status" value="1"/>
</dbReference>
<dbReference type="PROSITE" id="PS50056">
    <property type="entry name" value="TYR_PHOSPHATASE_2"/>
    <property type="match status" value="1"/>
</dbReference>
<dbReference type="InterPro" id="IPR020422">
    <property type="entry name" value="TYR_PHOSPHATASE_DUAL_dom"/>
</dbReference>
<dbReference type="Pfam" id="PF00782">
    <property type="entry name" value="DSPc"/>
    <property type="match status" value="1"/>
</dbReference>
<evidence type="ECO:0000313" key="9">
    <source>
        <dbReference type="Proteomes" id="UP001610334"/>
    </source>
</evidence>
<accession>A0ABR4HCU3</accession>
<dbReference type="Proteomes" id="UP001610334">
    <property type="component" value="Unassembled WGS sequence"/>
</dbReference>
<evidence type="ECO:0000259" key="7">
    <source>
        <dbReference type="PROSITE" id="PS50056"/>
    </source>
</evidence>
<dbReference type="EMBL" id="JBFXLT010000041">
    <property type="protein sequence ID" value="KAL2813236.1"/>
    <property type="molecule type" value="Genomic_DNA"/>
</dbReference>
<dbReference type="SUPFAM" id="SSF52799">
    <property type="entry name" value="(Phosphotyrosine protein) phosphatases II"/>
    <property type="match status" value="1"/>
</dbReference>
<comment type="caution">
    <text evidence="8">The sequence shown here is derived from an EMBL/GenBank/DDBJ whole genome shotgun (WGS) entry which is preliminary data.</text>
</comment>
<evidence type="ECO:0000256" key="5">
    <source>
        <dbReference type="SAM" id="MobiDB-lite"/>
    </source>
</evidence>
<evidence type="ECO:0000259" key="6">
    <source>
        <dbReference type="PROSITE" id="PS50054"/>
    </source>
</evidence>
<gene>
    <name evidence="8" type="ORF">BJX63DRAFT_394483</name>
</gene>
<dbReference type="InterPro" id="IPR000387">
    <property type="entry name" value="Tyr_Pase_dom"/>
</dbReference>
<feature type="domain" description="Tyrosine-protein phosphatase" evidence="6">
    <location>
        <begin position="11"/>
        <end position="202"/>
    </location>
</feature>
<organism evidence="8 9">
    <name type="scientific">Aspergillus granulosus</name>
    <dbReference type="NCBI Taxonomy" id="176169"/>
    <lineage>
        <taxon>Eukaryota</taxon>
        <taxon>Fungi</taxon>
        <taxon>Dikarya</taxon>
        <taxon>Ascomycota</taxon>
        <taxon>Pezizomycotina</taxon>
        <taxon>Eurotiomycetes</taxon>
        <taxon>Eurotiomycetidae</taxon>
        <taxon>Eurotiales</taxon>
        <taxon>Aspergillaceae</taxon>
        <taxon>Aspergillus</taxon>
        <taxon>Aspergillus subgen. Nidulantes</taxon>
    </lineage>
</organism>
<dbReference type="PANTHER" id="PTHR45848:SF4">
    <property type="entry name" value="DUAL SPECIFICITY PROTEIN PHOSPHATASE 12"/>
    <property type="match status" value="1"/>
</dbReference>
<evidence type="ECO:0000256" key="3">
    <source>
        <dbReference type="ARBA" id="ARBA00022801"/>
    </source>
</evidence>
<comment type="similarity">
    <text evidence="1">Belongs to the protein-tyrosine phosphatase family. Non-receptor class dual specificity subfamily.</text>
</comment>
<dbReference type="Gene3D" id="3.90.190.10">
    <property type="entry name" value="Protein tyrosine phosphatase superfamily"/>
    <property type="match status" value="1"/>
</dbReference>
<dbReference type="EC" id="3.1.3.48" evidence="2"/>
<keyword evidence="9" id="KW-1185">Reference proteome</keyword>
<dbReference type="PROSITE" id="PS50054">
    <property type="entry name" value="TYR_PHOSPHATASE_DUAL"/>
    <property type="match status" value="1"/>
</dbReference>
<proteinExistence type="inferred from homology"/>
<protein>
    <recommendedName>
        <fullName evidence="2">protein-tyrosine-phosphatase</fullName>
        <ecNumber evidence="2">3.1.3.48</ecNumber>
    </recommendedName>
</protein>
<evidence type="ECO:0000256" key="2">
    <source>
        <dbReference type="ARBA" id="ARBA00013064"/>
    </source>
</evidence>
<evidence type="ECO:0000256" key="1">
    <source>
        <dbReference type="ARBA" id="ARBA00008601"/>
    </source>
</evidence>
<dbReference type="PROSITE" id="PS00383">
    <property type="entry name" value="TYR_PHOSPHATASE_1"/>
    <property type="match status" value="1"/>
</dbReference>